<accession>A0A1Q2D255</accession>
<gene>
    <name evidence="2" type="ORF">BW733_17305</name>
</gene>
<dbReference type="AlphaFoldDB" id="A0A1Q2D255"/>
<protein>
    <recommendedName>
        <fullName evidence="4">Fungal lipase-like domain-containing protein</fullName>
    </recommendedName>
</protein>
<keyword evidence="3" id="KW-1185">Reference proteome</keyword>
<dbReference type="KEGG" id="tfa:BW733_17305"/>
<dbReference type="RefSeq" id="WP_077352460.1">
    <property type="nucleotide sequence ID" value="NZ_CP019607.1"/>
</dbReference>
<name>A0A1Q2D255_9ACTN</name>
<evidence type="ECO:0000256" key="1">
    <source>
        <dbReference type="SAM" id="MobiDB-lite"/>
    </source>
</evidence>
<dbReference type="STRING" id="399497.BW733_17305"/>
<evidence type="ECO:0000313" key="2">
    <source>
        <dbReference type="EMBL" id="AQP52321.1"/>
    </source>
</evidence>
<feature type="region of interest" description="Disordered" evidence="1">
    <location>
        <begin position="423"/>
        <end position="442"/>
    </location>
</feature>
<dbReference type="OrthoDB" id="5095936at2"/>
<evidence type="ECO:0000313" key="3">
    <source>
        <dbReference type="Proteomes" id="UP000188235"/>
    </source>
</evidence>
<organism evidence="2 3">
    <name type="scientific">Tessaracoccus flavescens</name>
    <dbReference type="NCBI Taxonomy" id="399497"/>
    <lineage>
        <taxon>Bacteria</taxon>
        <taxon>Bacillati</taxon>
        <taxon>Actinomycetota</taxon>
        <taxon>Actinomycetes</taxon>
        <taxon>Propionibacteriales</taxon>
        <taxon>Propionibacteriaceae</taxon>
        <taxon>Tessaracoccus</taxon>
    </lineage>
</organism>
<evidence type="ECO:0008006" key="4">
    <source>
        <dbReference type="Google" id="ProtNLM"/>
    </source>
</evidence>
<dbReference type="Gene3D" id="3.40.50.1820">
    <property type="entry name" value="alpha/beta hydrolase"/>
    <property type="match status" value="1"/>
</dbReference>
<proteinExistence type="predicted"/>
<dbReference type="InterPro" id="IPR029058">
    <property type="entry name" value="AB_hydrolase_fold"/>
</dbReference>
<sequence>MDRTTQVLEGYGRLARDTASELAAIQADRAAIVSELNALGWLMNAFGVLSRLSPTSSTGAIEAGMVADIARRAEQLDRGAAAALDSVASSYQRNQERLEALDTVNSYQLTFLEGALDGLDWHFDPNLDEVLELLPENDPFGMTREELAFLLETNRQAPALLTDFLSTGRWGPAVEHAALRAYIAMASDGVVSRGVKELLEKQYGFDLDDARFATDGTPLAPKILDSGRAIDGPQAAGSPLDTILDDMVTSYKYTSDMNPDDTNVVRVRITGDPPVFTAVIPGTTLALEDPNGWGGDPEGTDWPANVNLVGSGSSSAKESVMAAIDLAVRDYETRHGPIQGRPVVNLAGHSQGGILAANVASERFFASRYDVNAVVTVGSPIGSINVGKDTRVLSIVNEHDVVSRIDVGTSRGLNITEVTFTDSHYPQSQTEPGGDLTTHSHEPTTYRDRLLTATKADAEALRGFEASLLGAGKTDSETILVSFGRRP</sequence>
<reference evidence="2 3" key="1">
    <citation type="journal article" date="2008" name="Int. J. Syst. Evol. Microbiol.">
        <title>Tessaracoccus flavescens sp. nov., isolated from marine sediment.</title>
        <authorList>
            <person name="Lee D.W."/>
            <person name="Lee S.D."/>
        </authorList>
    </citation>
    <scope>NUCLEOTIDE SEQUENCE [LARGE SCALE GENOMIC DNA]</scope>
    <source>
        <strain evidence="2 3">SST-39T</strain>
    </source>
</reference>
<dbReference type="EMBL" id="CP019607">
    <property type="protein sequence ID" value="AQP52321.1"/>
    <property type="molecule type" value="Genomic_DNA"/>
</dbReference>
<dbReference type="Proteomes" id="UP000188235">
    <property type="component" value="Chromosome"/>
</dbReference>
<dbReference type="SUPFAM" id="SSF53474">
    <property type="entry name" value="alpha/beta-Hydrolases"/>
    <property type="match status" value="1"/>
</dbReference>